<keyword evidence="10" id="KW-1185">Reference proteome</keyword>
<evidence type="ECO:0000256" key="6">
    <source>
        <dbReference type="ARBA" id="ARBA00023170"/>
    </source>
</evidence>
<feature type="transmembrane region" description="Helical" evidence="8">
    <location>
        <begin position="153"/>
        <end position="171"/>
    </location>
</feature>
<keyword evidence="4 8" id="KW-1133">Transmembrane helix</keyword>
<evidence type="ECO:0000256" key="4">
    <source>
        <dbReference type="ARBA" id="ARBA00022989"/>
    </source>
</evidence>
<evidence type="ECO:0000313" key="10">
    <source>
        <dbReference type="Proteomes" id="UP000053825"/>
    </source>
</evidence>
<keyword evidence="7" id="KW-0325">Glycoprotein</keyword>
<evidence type="ECO:0000256" key="1">
    <source>
        <dbReference type="ARBA" id="ARBA00004651"/>
    </source>
</evidence>
<dbReference type="GO" id="GO:0005886">
    <property type="term" value="C:plasma membrane"/>
    <property type="evidence" value="ECO:0007669"/>
    <property type="project" value="UniProtKB-SubCell"/>
</dbReference>
<evidence type="ECO:0000256" key="7">
    <source>
        <dbReference type="ARBA" id="ARBA00023180"/>
    </source>
</evidence>
<gene>
    <name evidence="9" type="ORF">WH47_00319</name>
</gene>
<dbReference type="EMBL" id="KQ414667">
    <property type="protein sequence ID" value="KOC64816.1"/>
    <property type="molecule type" value="Genomic_DNA"/>
</dbReference>
<proteinExistence type="predicted"/>
<keyword evidence="2" id="KW-1003">Cell membrane</keyword>
<keyword evidence="6" id="KW-0675">Receptor</keyword>
<protein>
    <recommendedName>
        <fullName evidence="11">Ionotropic glutamate receptor C-terminal domain-containing protein</fullName>
    </recommendedName>
</protein>
<reference evidence="9 10" key="1">
    <citation type="submission" date="2015-07" db="EMBL/GenBank/DDBJ databases">
        <title>The genome of Habropoda laboriosa.</title>
        <authorList>
            <person name="Pan H."/>
            <person name="Kapheim K."/>
        </authorList>
    </citation>
    <scope>NUCLEOTIDE SEQUENCE [LARGE SCALE GENOMIC DNA]</scope>
    <source>
        <strain evidence="9">0110345459</strain>
    </source>
</reference>
<evidence type="ECO:0000256" key="3">
    <source>
        <dbReference type="ARBA" id="ARBA00022692"/>
    </source>
</evidence>
<keyword evidence="3 8" id="KW-0812">Transmembrane</keyword>
<keyword evidence="5 8" id="KW-0472">Membrane</keyword>
<evidence type="ECO:0000313" key="9">
    <source>
        <dbReference type="EMBL" id="KOC64816.1"/>
    </source>
</evidence>
<feature type="transmembrane region" description="Helical" evidence="8">
    <location>
        <begin position="339"/>
        <end position="362"/>
    </location>
</feature>
<dbReference type="SUPFAM" id="SSF53850">
    <property type="entry name" value="Periplasmic binding protein-like II"/>
    <property type="match status" value="1"/>
</dbReference>
<dbReference type="PANTHER" id="PTHR42643:SF38">
    <property type="entry name" value="IONOTROPIC RECEPTOR 100A"/>
    <property type="match status" value="1"/>
</dbReference>
<sequence>MGAKFHIKATRKIEFKGDPFASSLQSVETGDVEMVVTGFFVKVYAKFRQFQFTCAVYEDKLCFLSPDSGLVPKAYMPFLPFQKDLWALLMLYNVLITLLWFLVKYINETLLKPTNSLEKKTLHTPVNLKSNTPIVRFSRNEAAYQFNHSRRSLLFGTLFFGLIVNGLYQSYLVSSLSKPFHYPQMHTLEDVLDSGKIVVTRYANLKNVFLDDSAQDMRLYERINVMNSRGSTKDFVAYGKKISITRYYTMMLQEFSYYDKEGNPLVYLVDECPMNYRVSYVLRFHSPYAERVDFVLLRLGEAGLLGSWMESMVYPIRIGRIRRKLESEKRRIRLTLEHYSLTFLLLFLGLLGSATIFFWEVYAAKRNARRR</sequence>
<organism evidence="9 10">
    <name type="scientific">Habropoda laboriosa</name>
    <dbReference type="NCBI Taxonomy" id="597456"/>
    <lineage>
        <taxon>Eukaryota</taxon>
        <taxon>Metazoa</taxon>
        <taxon>Ecdysozoa</taxon>
        <taxon>Arthropoda</taxon>
        <taxon>Hexapoda</taxon>
        <taxon>Insecta</taxon>
        <taxon>Pterygota</taxon>
        <taxon>Neoptera</taxon>
        <taxon>Endopterygota</taxon>
        <taxon>Hymenoptera</taxon>
        <taxon>Apocrita</taxon>
        <taxon>Aculeata</taxon>
        <taxon>Apoidea</taxon>
        <taxon>Anthophila</taxon>
        <taxon>Apidae</taxon>
        <taxon>Habropoda</taxon>
    </lineage>
</organism>
<name>A0A0L7R1Y0_9HYME</name>
<feature type="transmembrane region" description="Helical" evidence="8">
    <location>
        <begin position="85"/>
        <end position="103"/>
    </location>
</feature>
<evidence type="ECO:0000256" key="8">
    <source>
        <dbReference type="SAM" id="Phobius"/>
    </source>
</evidence>
<dbReference type="STRING" id="597456.A0A0L7R1Y0"/>
<dbReference type="InterPro" id="IPR052192">
    <property type="entry name" value="Insect_Ionotropic_Sensory_Rcpt"/>
</dbReference>
<dbReference type="PANTHER" id="PTHR42643">
    <property type="entry name" value="IONOTROPIC RECEPTOR 20A-RELATED"/>
    <property type="match status" value="1"/>
</dbReference>
<dbReference type="OrthoDB" id="8195814at2759"/>
<dbReference type="AlphaFoldDB" id="A0A0L7R1Y0"/>
<dbReference type="Proteomes" id="UP000053825">
    <property type="component" value="Unassembled WGS sequence"/>
</dbReference>
<evidence type="ECO:0008006" key="11">
    <source>
        <dbReference type="Google" id="ProtNLM"/>
    </source>
</evidence>
<evidence type="ECO:0000256" key="2">
    <source>
        <dbReference type="ARBA" id="ARBA00022475"/>
    </source>
</evidence>
<accession>A0A0L7R1Y0</accession>
<comment type="subcellular location">
    <subcellularLocation>
        <location evidence="1">Cell membrane</location>
        <topology evidence="1">Multi-pass membrane protein</topology>
    </subcellularLocation>
</comment>
<evidence type="ECO:0000256" key="5">
    <source>
        <dbReference type="ARBA" id="ARBA00023136"/>
    </source>
</evidence>